<dbReference type="RefSeq" id="WP_305006753.1">
    <property type="nucleotide sequence ID" value="NZ_JAUQSY010000007.1"/>
</dbReference>
<evidence type="ECO:0000256" key="1">
    <source>
        <dbReference type="SAM" id="MobiDB-lite"/>
    </source>
</evidence>
<dbReference type="SUPFAM" id="SSF46785">
    <property type="entry name" value="Winged helix' DNA-binding domain"/>
    <property type="match status" value="1"/>
</dbReference>
<comment type="caution">
    <text evidence="2">The sequence shown here is derived from an EMBL/GenBank/DDBJ whole genome shotgun (WGS) entry which is preliminary data.</text>
</comment>
<dbReference type="Proteomes" id="UP001176429">
    <property type="component" value="Unassembled WGS sequence"/>
</dbReference>
<evidence type="ECO:0008006" key="4">
    <source>
        <dbReference type="Google" id="ProtNLM"/>
    </source>
</evidence>
<evidence type="ECO:0000313" key="2">
    <source>
        <dbReference type="EMBL" id="MDO7875443.1"/>
    </source>
</evidence>
<name>A0ABT9BG01_9BACT</name>
<reference evidence="2" key="1">
    <citation type="submission" date="2023-07" db="EMBL/GenBank/DDBJ databases">
        <authorList>
            <person name="Kim M.K."/>
        </authorList>
    </citation>
    <scope>NUCLEOTIDE SEQUENCE</scope>
    <source>
        <strain evidence="2">ASUV-10-1</strain>
    </source>
</reference>
<dbReference type="InterPro" id="IPR036388">
    <property type="entry name" value="WH-like_DNA-bd_sf"/>
</dbReference>
<accession>A0ABT9BG01</accession>
<proteinExistence type="predicted"/>
<dbReference type="InterPro" id="IPR036390">
    <property type="entry name" value="WH_DNA-bd_sf"/>
</dbReference>
<dbReference type="Gene3D" id="1.10.10.10">
    <property type="entry name" value="Winged helix-like DNA-binding domain superfamily/Winged helix DNA-binding domain"/>
    <property type="match status" value="1"/>
</dbReference>
<keyword evidence="3" id="KW-1185">Reference proteome</keyword>
<protein>
    <recommendedName>
        <fullName evidence="4">ArsR family transcriptional regulator</fullName>
    </recommendedName>
</protein>
<feature type="region of interest" description="Disordered" evidence="1">
    <location>
        <begin position="123"/>
        <end position="144"/>
    </location>
</feature>
<gene>
    <name evidence="2" type="ORF">Q5H93_11935</name>
</gene>
<organism evidence="2 3">
    <name type="scientific">Hymenobacter aranciens</name>
    <dbReference type="NCBI Taxonomy" id="3063996"/>
    <lineage>
        <taxon>Bacteria</taxon>
        <taxon>Pseudomonadati</taxon>
        <taxon>Bacteroidota</taxon>
        <taxon>Cytophagia</taxon>
        <taxon>Cytophagales</taxon>
        <taxon>Hymenobacteraceae</taxon>
        <taxon>Hymenobacter</taxon>
    </lineage>
</organism>
<evidence type="ECO:0000313" key="3">
    <source>
        <dbReference type="Proteomes" id="UP001176429"/>
    </source>
</evidence>
<sequence length="144" mass="16040">MPTPEALVAAFEQRVLTRDEPAPILFDAASIRQRLRQALATDFGQRDPRLRKLTTICYDFLAQPAQHSTAHLPTFGCSPSALSDAWRILRDADLVAYTHDGPHRNYRLTRFGEDWLLSVVKGQPLGSPDAHEPQPKASVANEVP</sequence>
<dbReference type="EMBL" id="JAUQSY010000007">
    <property type="protein sequence ID" value="MDO7875443.1"/>
    <property type="molecule type" value="Genomic_DNA"/>
</dbReference>